<comment type="caution">
    <text evidence="1">The sequence shown here is derived from an EMBL/GenBank/DDBJ whole genome shotgun (WGS) entry which is preliminary data.</text>
</comment>
<protein>
    <submittedName>
        <fullName evidence="1">Group III truncated hemoglobin</fullName>
    </submittedName>
</protein>
<dbReference type="AlphaFoldDB" id="A0A927I1V9"/>
<dbReference type="GO" id="GO:0019825">
    <property type="term" value="F:oxygen binding"/>
    <property type="evidence" value="ECO:0007669"/>
    <property type="project" value="InterPro"/>
</dbReference>
<organism evidence="1 2">
    <name type="scientific">Bosea spartocytisi</name>
    <dbReference type="NCBI Taxonomy" id="2773451"/>
    <lineage>
        <taxon>Bacteria</taxon>
        <taxon>Pseudomonadati</taxon>
        <taxon>Pseudomonadota</taxon>
        <taxon>Alphaproteobacteria</taxon>
        <taxon>Hyphomicrobiales</taxon>
        <taxon>Boseaceae</taxon>
        <taxon>Bosea</taxon>
    </lineage>
</organism>
<keyword evidence="2" id="KW-1185">Reference proteome</keyword>
<sequence>MTNANLRVGPGHAVGITEELISDVVHAFYTRIRADATLGPIFESVIDDNWNTHLAKMCDFWSSVLLMTGRFHGTPMAVHVKISELGPHHFALWLRMFRETVSDRCPPDAAELFVTKSKMIAQSLQLGIAHHRGELPDRRSLAQPSP</sequence>
<dbReference type="SUPFAM" id="SSF46458">
    <property type="entry name" value="Globin-like"/>
    <property type="match status" value="1"/>
</dbReference>
<name>A0A927I1V9_9HYPH</name>
<accession>A0A927I1V9</accession>
<dbReference type="CDD" id="cd08916">
    <property type="entry name" value="TrHb3_P"/>
    <property type="match status" value="1"/>
</dbReference>
<dbReference type="InterPro" id="IPR012292">
    <property type="entry name" value="Globin/Proto"/>
</dbReference>
<dbReference type="InterPro" id="IPR009050">
    <property type="entry name" value="Globin-like_sf"/>
</dbReference>
<dbReference type="EMBL" id="JACXWY010000024">
    <property type="protein sequence ID" value="MBD3848879.1"/>
    <property type="molecule type" value="Genomic_DNA"/>
</dbReference>
<gene>
    <name evidence="1" type="ORF">IED13_24540</name>
</gene>
<evidence type="ECO:0000313" key="1">
    <source>
        <dbReference type="EMBL" id="MBD3848879.1"/>
    </source>
</evidence>
<dbReference type="Gene3D" id="1.10.490.10">
    <property type="entry name" value="Globins"/>
    <property type="match status" value="1"/>
</dbReference>
<evidence type="ECO:0000313" key="2">
    <source>
        <dbReference type="Proteomes" id="UP000619295"/>
    </source>
</evidence>
<reference evidence="1" key="1">
    <citation type="submission" date="2020-09" db="EMBL/GenBank/DDBJ databases">
        <title>Bosea spartocytisi sp. nov. a root nodule endophyte of Spartocytisus supranubius in the high mountain ecosystem fo the Teide National Park (Canary Islands, Spain).</title>
        <authorList>
            <person name="Pulido-Suarez L."/>
            <person name="Peix A."/>
            <person name="Igual J.M."/>
            <person name="Socas-Perez N."/>
            <person name="Velazquez E."/>
            <person name="Flores-Felix J.D."/>
            <person name="Leon-Barrios M."/>
        </authorList>
    </citation>
    <scope>NUCLEOTIDE SEQUENCE</scope>
    <source>
        <strain evidence="1">SSUT16</strain>
    </source>
</reference>
<dbReference type="Proteomes" id="UP000619295">
    <property type="component" value="Unassembled WGS sequence"/>
</dbReference>
<dbReference type="GO" id="GO:0020037">
    <property type="term" value="F:heme binding"/>
    <property type="evidence" value="ECO:0007669"/>
    <property type="project" value="InterPro"/>
</dbReference>
<proteinExistence type="predicted"/>